<keyword evidence="1" id="KW-0812">Transmembrane</keyword>
<evidence type="ECO:0000259" key="2">
    <source>
        <dbReference type="Pfam" id="PF20248"/>
    </source>
</evidence>
<evidence type="ECO:0000313" key="4">
    <source>
        <dbReference type="Proteomes" id="UP000065521"/>
    </source>
</evidence>
<comment type="caution">
    <text evidence="3">The sequence shown here is derived from an EMBL/GenBank/DDBJ whole genome shotgun (WGS) entry which is preliminary data.</text>
</comment>
<dbReference type="Proteomes" id="UP000065521">
    <property type="component" value="Unassembled WGS sequence"/>
</dbReference>
<dbReference type="InterPro" id="IPR046538">
    <property type="entry name" value="DUF6603"/>
</dbReference>
<reference evidence="3 4" key="1">
    <citation type="submission" date="2015-11" db="EMBL/GenBank/DDBJ databases">
        <title>Expanding the genomic diversity of Burkholderia species for the development of highly accurate diagnostics.</title>
        <authorList>
            <person name="Sahl J."/>
            <person name="Keim P."/>
            <person name="Wagner D."/>
        </authorList>
    </citation>
    <scope>NUCLEOTIDE SEQUENCE [LARGE SCALE GENOMIC DNA]</scope>
    <source>
        <strain evidence="3 4">RF32-BP4</strain>
    </source>
</reference>
<protein>
    <recommendedName>
        <fullName evidence="2">DUF6603 domain-containing protein</fullName>
    </recommendedName>
</protein>
<sequence>MDLNTLVGTDLDALVKILRQQASQNQTVVFNSDFLSDSQIIALREGFALGAGTFLTINGITPADIPDPSNQQVVLTAGTVDVLSQSHCSLRVIFTVDSAQTLQFIVSVALPVDWQFKDSFPSLTPFPFDQVTANASYAIYDTEATRVFTPWPDQPAESVALLPGLNLATWLKLDIFSGALMLLEQVLNATDRYKFFGPINAGGSAPYPAMDVASLLADKTFTITSGLVVGNLALAIDVSAPRSGLQDLGMRFQAGTQDLNFGVEILSNNLQLSFFAEPIPGHTFGVNQILSLPGGSGFQQYIPPELSHAFDAATLQSFVITEGAGGNIGMTGFVIGSNAGYQLVLIKDVLVLTNLCLDMNSYLPGAVGSFTVASLSASAQIFPDIFTGQFNFYLELTQTPSAGWQIDRVTGAYLGEVRLSDLVRGIVGNTALLPDVLSDIRFANFGVIVSKEGGGYSYTLYGQVNIGLPIMDTTLVSSLSVVATYSPDGYSVVLRGSFLVGAQNFQLELDLGKSGTKAPDNPTIIMSASWQAADPANYLEFEDIAEAFGFSGDEIPAIPDDLDLALKQANFYYDYTNGKLLLGCESDTYGSADFAAVRNPASKQWQYFFGLNIDKPIPISNLPLIGNLLPKEDTVQITQIQVVIASAAFSDALATEVNAIISKLGGNYPQIPDNNQQGMPAGLGFSMVVAVGTYQIPIMFGAGQSTKSQALIGAPAFAGEHRALTLASGPQNAPVSSAASSDGVIWFNVQKTFGPVSIQKIGVQYKNEKIYVLVNMTLTGAGLSIGLLGFGIGSPISSFTPSFAIQGIDVTYSGGGVEVSGGLRGSIDPVNFVGELLVNAEGFGIAGLAGYTSFEGSPSMFLYAVLNAPLGGPPCFFVTGVAGGFGFNRDLQVPDVSGVATFPLVEWAQGQNNPPGMDMTGDIGAQVNAVLERLSNGGVVAPQVGEYWLSAGVKFTSFELANSFALAVVKFGADFEVDLLGTTIIAIPPAAPVIFAEMQLLASFKPADSFVGIAGQLTSRSYVLSPDCHLTGGFAYYFWFDGPLAGNFVITMGGYNPNFQVPDFYPNVPRLGINWNVSDNLVVKGDEYFAVTSAAVMAGGGLSATWSSGGIKAWFNVQADFLMVYKPFHYYIDASVDIGASFRISLIFTHITITIHVGASLEIWGPDFTGKATIDLDIISFTISFGASGKDTQTTIPWSRFVTEMLPGLTPASFGAPDASPRTLAASAAQKDVSGIHVNVTSGLVKSLGDDPSALDFVVNPEAVEITINTTIPVKEKYARFDGLVELAPEQYQPKAPDGQPIKPNDAFGVAPVGVANDDFVPTLTVSIALTNNPDTLAEVGAQITLQCVRILSNAPSALWQKIAFDSHGNPVLTDPLTDTAVPDVIVGYRIVPVPLVPDHTLPINLEYLKYTIAPRIQHFAWSTAYVPTSDDFTDQTVEDTIMSPTAQANRAALLPVLHQYLPDIATTVDLDNMVDGTHAGLLAQPVLRLLGEEKTAA</sequence>
<feature type="transmembrane region" description="Helical" evidence="1">
    <location>
        <begin position="770"/>
        <end position="792"/>
    </location>
</feature>
<dbReference type="Pfam" id="PF20248">
    <property type="entry name" value="DUF6603"/>
    <property type="match status" value="1"/>
</dbReference>
<name>A0A102KUS1_9BURK</name>
<feature type="domain" description="DUF6603" evidence="2">
    <location>
        <begin position="749"/>
        <end position="1221"/>
    </location>
</feature>
<feature type="transmembrane region" description="Helical" evidence="1">
    <location>
        <begin position="679"/>
        <end position="700"/>
    </location>
</feature>
<keyword evidence="1" id="KW-1133">Transmembrane helix</keyword>
<dbReference type="RefSeq" id="WP_059637685.1">
    <property type="nucleotide sequence ID" value="NZ_LOTK01000067.1"/>
</dbReference>
<dbReference type="EMBL" id="LOTN01000071">
    <property type="protein sequence ID" value="KUZ81894.1"/>
    <property type="molecule type" value="Genomic_DNA"/>
</dbReference>
<accession>A0A102KUS1</accession>
<organism evidence="3 4">
    <name type="scientific">Burkholderia ubonensis</name>
    <dbReference type="NCBI Taxonomy" id="101571"/>
    <lineage>
        <taxon>Bacteria</taxon>
        <taxon>Pseudomonadati</taxon>
        <taxon>Pseudomonadota</taxon>
        <taxon>Betaproteobacteria</taxon>
        <taxon>Burkholderiales</taxon>
        <taxon>Burkholderiaceae</taxon>
        <taxon>Burkholderia</taxon>
        <taxon>Burkholderia cepacia complex</taxon>
    </lineage>
</organism>
<proteinExistence type="predicted"/>
<keyword evidence="1" id="KW-0472">Membrane</keyword>
<gene>
    <name evidence="3" type="ORF">WI38_31205</name>
</gene>
<evidence type="ECO:0000256" key="1">
    <source>
        <dbReference type="SAM" id="Phobius"/>
    </source>
</evidence>
<evidence type="ECO:0000313" key="3">
    <source>
        <dbReference type="EMBL" id="KUZ81894.1"/>
    </source>
</evidence>